<protein>
    <submittedName>
        <fullName evidence="1">Uncharacterized protein</fullName>
    </submittedName>
</protein>
<reference evidence="1" key="1">
    <citation type="submission" date="2018-05" db="EMBL/GenBank/DDBJ databases">
        <authorList>
            <person name="Lanie J.A."/>
            <person name="Ng W.-L."/>
            <person name="Kazmierczak K.M."/>
            <person name="Andrzejewski T.M."/>
            <person name="Davidsen T.M."/>
            <person name="Wayne K.J."/>
            <person name="Tettelin H."/>
            <person name="Glass J.I."/>
            <person name="Rusch D."/>
            <person name="Podicherti R."/>
            <person name="Tsui H.-C.T."/>
            <person name="Winkler M.E."/>
        </authorList>
    </citation>
    <scope>NUCLEOTIDE SEQUENCE</scope>
</reference>
<dbReference type="AlphaFoldDB" id="A0A381P0J4"/>
<organism evidence="1">
    <name type="scientific">marine metagenome</name>
    <dbReference type="NCBI Taxonomy" id="408172"/>
    <lineage>
        <taxon>unclassified sequences</taxon>
        <taxon>metagenomes</taxon>
        <taxon>ecological metagenomes</taxon>
    </lineage>
</organism>
<accession>A0A381P0J4</accession>
<name>A0A381P0J4_9ZZZZ</name>
<proteinExistence type="predicted"/>
<evidence type="ECO:0000313" key="1">
    <source>
        <dbReference type="EMBL" id="SUZ59203.1"/>
    </source>
</evidence>
<sequence length="65" mass="7282">MHELLWRIISTGSYRRRCEHGFTNQSCRPGRSHCSGSQDDHLALRVSVCPFKSGTFGICLVNSEG</sequence>
<gene>
    <name evidence="1" type="ORF">METZ01_LOCUS12057</name>
</gene>
<dbReference type="EMBL" id="UINC01000666">
    <property type="protein sequence ID" value="SUZ59203.1"/>
    <property type="molecule type" value="Genomic_DNA"/>
</dbReference>